<proteinExistence type="predicted"/>
<evidence type="ECO:0000256" key="4">
    <source>
        <dbReference type="ARBA" id="ARBA00022942"/>
    </source>
</evidence>
<dbReference type="Proteomes" id="UP000001064">
    <property type="component" value="Unassembled WGS sequence"/>
</dbReference>
<evidence type="ECO:0000259" key="7">
    <source>
        <dbReference type="Pfam" id="PF23702"/>
    </source>
</evidence>
<accession>F0ZTT2</accession>
<gene>
    <name evidence="9" type="ORF">DICPUDRAFT_56997</name>
</gene>
<dbReference type="VEuPathDB" id="AmoebaDB:DICPUDRAFT_56997"/>
<dbReference type="FunCoup" id="F0ZTT2">
    <property type="interactions" value="1017"/>
</dbReference>
<dbReference type="GO" id="GO:0060090">
    <property type="term" value="F:molecular adaptor activity"/>
    <property type="evidence" value="ECO:0000318"/>
    <property type="project" value="GO_Central"/>
</dbReference>
<dbReference type="Gene3D" id="1.25.10.10">
    <property type="entry name" value="Leucine-rich Repeat Variant"/>
    <property type="match status" value="3"/>
</dbReference>
<dbReference type="Pfam" id="PF23702">
    <property type="entry name" value="ARM_ECM29"/>
    <property type="match status" value="1"/>
</dbReference>
<dbReference type="InterPro" id="IPR011989">
    <property type="entry name" value="ARM-like"/>
</dbReference>
<dbReference type="PANTHER" id="PTHR23346">
    <property type="entry name" value="TRANSLATIONAL ACTIVATOR GCN1-RELATED"/>
    <property type="match status" value="1"/>
</dbReference>
<dbReference type="Pfam" id="PF24492">
    <property type="entry name" value="HEAT_ECM29"/>
    <property type="match status" value="1"/>
</dbReference>
<dbReference type="RefSeq" id="XP_003290816.1">
    <property type="nucleotide sequence ID" value="XM_003290768.1"/>
</dbReference>
<evidence type="ECO:0000313" key="10">
    <source>
        <dbReference type="Proteomes" id="UP000001064"/>
    </source>
</evidence>
<dbReference type="InterPro" id="IPR055443">
    <property type="entry name" value="HEAT_ECM29"/>
</dbReference>
<dbReference type="OMA" id="CRIKDIE"/>
<evidence type="ECO:0000259" key="8">
    <source>
        <dbReference type="Pfam" id="PF24492"/>
    </source>
</evidence>
<dbReference type="GO" id="GO:0043248">
    <property type="term" value="P:proteasome assembly"/>
    <property type="evidence" value="ECO:0007669"/>
    <property type="project" value="InterPro"/>
</dbReference>
<feature type="domain" description="ECM29 ARM-like repeats" evidence="7">
    <location>
        <begin position="611"/>
        <end position="736"/>
    </location>
</feature>
<feature type="domain" description="Proteasome adapter and scaffold protein ECM29 HEAT-repeat" evidence="8">
    <location>
        <begin position="1276"/>
        <end position="1440"/>
    </location>
</feature>
<dbReference type="EMBL" id="GL871182">
    <property type="protein sequence ID" value="EGC32647.1"/>
    <property type="molecule type" value="Genomic_DNA"/>
</dbReference>
<dbReference type="STRING" id="5786.F0ZTT2"/>
<keyword evidence="2" id="KW-0963">Cytoplasm</keyword>
<evidence type="ECO:0000259" key="6">
    <source>
        <dbReference type="Pfam" id="PF13001"/>
    </source>
</evidence>
<dbReference type="eggNOG" id="KOG0915">
    <property type="taxonomic scope" value="Eukaryota"/>
</dbReference>
<evidence type="ECO:0000256" key="3">
    <source>
        <dbReference type="ARBA" id="ARBA00022737"/>
    </source>
</evidence>
<evidence type="ECO:0000256" key="1">
    <source>
        <dbReference type="ARBA" id="ARBA00004496"/>
    </source>
</evidence>
<keyword evidence="4" id="KW-0647">Proteasome</keyword>
<keyword evidence="10" id="KW-1185">Reference proteome</keyword>
<dbReference type="GO" id="GO:0005634">
    <property type="term" value="C:nucleus"/>
    <property type="evidence" value="ECO:0000318"/>
    <property type="project" value="GO_Central"/>
</dbReference>
<dbReference type="GO" id="GO:0000502">
    <property type="term" value="C:proteasome complex"/>
    <property type="evidence" value="ECO:0007669"/>
    <property type="project" value="UniProtKB-KW"/>
</dbReference>
<dbReference type="GO" id="GO:0036503">
    <property type="term" value="P:ERAD pathway"/>
    <property type="evidence" value="ECO:0000318"/>
    <property type="project" value="GO_Central"/>
</dbReference>
<dbReference type="Pfam" id="PF23731">
    <property type="entry name" value="ARM_ECM29_C"/>
    <property type="match status" value="1"/>
</dbReference>
<organism evidence="9 10">
    <name type="scientific">Dictyostelium purpureum</name>
    <name type="common">Slime mold</name>
    <dbReference type="NCBI Taxonomy" id="5786"/>
    <lineage>
        <taxon>Eukaryota</taxon>
        <taxon>Amoebozoa</taxon>
        <taxon>Evosea</taxon>
        <taxon>Eumycetozoa</taxon>
        <taxon>Dictyostelia</taxon>
        <taxon>Dictyosteliales</taxon>
        <taxon>Dictyosteliaceae</taxon>
        <taxon>Dictyostelium</taxon>
    </lineage>
</organism>
<dbReference type="InterPro" id="IPR055444">
    <property type="entry name" value="ARM_ECM29"/>
</dbReference>
<dbReference type="GeneID" id="10508531"/>
<evidence type="ECO:0000256" key="5">
    <source>
        <dbReference type="SAM" id="Coils"/>
    </source>
</evidence>
<keyword evidence="3" id="KW-0677">Repeat</keyword>
<evidence type="ECO:0000256" key="2">
    <source>
        <dbReference type="ARBA" id="ARBA00022490"/>
    </source>
</evidence>
<dbReference type="InterPro" id="IPR016024">
    <property type="entry name" value="ARM-type_fold"/>
</dbReference>
<dbReference type="KEGG" id="dpp:DICPUDRAFT_56997"/>
<name>F0ZTT2_DICPU</name>
<dbReference type="OrthoDB" id="16066at2759"/>
<dbReference type="SUPFAM" id="SSF48371">
    <property type="entry name" value="ARM repeat"/>
    <property type="match status" value="3"/>
</dbReference>
<sequence>MATTSNQPNEIVKELNNILFRFALIDTEASYERFLDQYLDVVISKLNANDESVKKKVMEVLSNINKRSMVTSNVQFPITKLLALYNDNNMSMVVKSFAIIYIEKGFKSLSSDSKVPYLSEIATNINKINPVHQDIFCHIILSILISINFNKNDKEKLNQLSFLKNESDSKILLSFFYDFLITPPIPKDSKEIPPCHSLNSLHRILSKTLNKYDFNQLCERKIAILNLITCGVLDDTTIFPLVLVAAVDSIQDVQRKAEDLLRRLSKVKLDDRALIDRLFTIFIGTPAATGTPTPAQLDAARKEASPLLKEKILYYFCKSIPAANSFPLTLKVIFDCIYGQSTTMKLKHAAMSFVQWVFRHATDKELHSMSKTIYDGLLKLIEELDNSGAVGNKDINDLKSFTYSSLGLLCKREKDLFKSNVGLVGRLLKKMTTEEAMVVSSIQDALIMIREAFIDPPKEIGDQLIDILMSFVQGESFDYQVRTVVVQWAQHCFSFEDVRSRYISLIFSGDVRPDIRDESRRGLEPYIHQGNMLALPPTDKKPVYPDFKELLDFIVEKRLELINPKQKKPQQQGVLQVVGFSALAYENMLVLLRTCLRRSALSKKQIPSRYLSTLNKETIDKYQSFIEIGLETKIGDDVQMVSAISLLQLMNLNEQSIPSFLNKLALIDKLLKSSKPTFKDLYSKMVGLLSIHFSKEQLSEMVQSFMKQVENSNDVIEIYGPMSSIAHMVANHSKNHLVKDDCPINNDFIKKFVDIIFKRFMDHNNQATKVCAITSIGLCGVYSPLPIDDAEKGVILTKLIQVVKNTASSERNISEAAIHSLGWICYGENKFDEISKFKKQVIDSLFELVNNKNEELQFTIGETLSLIIGGNRMKQSIFPFSPFTTEEIQLEIKQEENELSDGDTDMKDDEGIQQDKSVNEKEQNNIIDMLNRILSTYFSDRQSPITRCSAGIWMVCLLKNFGKLEMVQSLLPVIQNGFISLLSDNNELTQDIASKGITLVYDSSTDPKFREFLVSNLSKTLSGKPAQKAPGSSELLPEGAVTNKTGSVLTYKELTSVANDLGKPDMVYKLMNLSSHHQVWNSKKGASFAIVSLASKAKDELAPLLPYLIPKIYRFVYDPNPKMASSMSNIMNALIDSKDIFPQFFVPIMKEIMQGMGTNAWRVREASCLAIPDTITHATPEEIMPFLEELFYMSFRTLDDIKESVRKAAEISMKSIGNVSARLCDPSYTSTSKAKEVLKLILPFILSKGINNDSNDVKQFSIQQLVRISKSSKDLLTPFIPDMITVILESLSNLEPASFNYASFHADSLNVSQEQIESMRVEISKSSPLNEILETCQRYIDDSNISQVLANLNQLVQFSVGIVTRVGVAKFISNLFQSKTAPINDLPEQSLVKLLNTMFPSISNDRSPVVKRYFITAISFVLNKCPNKVVNSTLEKIFQMVSVDVDSDKLEGNLQTVGLLFREFYKNCSVKISTFQKDVIPFLYFYKSHPKKEIADIYKQIWDDNSIGSIKMYTDEIIKLISTSMNSGTWSTKEQAALCLSALTDDIRNMIDTHLPMVLSLIVQGLKGRTYPGKDSLLASLSTLSTVCCNTIRNNSFENIPSPTEIVNIMFQECKKNDLEYKRKAITNLSIILKSFNDIDIFEKVKEEFYPFIFIEQQDEEMKEAGGEKEEIDKEELKLKPLKVLIRSQIYNVVGESFRAASKETKLNNLDLGSKLLGNLVSSLWSEQVSILNALSCFFKSIWTLDGLDIDCDNQKQQNDFYLSQDKVNYLFKTIAETLDYTKFQVVKKSCLDLLEDLVVVGGSKFNIIKIQFDKIKLLITEAAKKDNTIGVQVDKLLLLLK</sequence>
<comment type="subcellular location">
    <subcellularLocation>
        <location evidence="1">Cytoplasm</location>
    </subcellularLocation>
</comment>
<dbReference type="InterPro" id="IPR024372">
    <property type="entry name" value="Ecm29_N"/>
</dbReference>
<evidence type="ECO:0000313" key="9">
    <source>
        <dbReference type="EMBL" id="EGC32647.1"/>
    </source>
</evidence>
<dbReference type="PANTHER" id="PTHR23346:SF19">
    <property type="entry name" value="PROTEASOME ADAPTER AND SCAFFOLD PROTEIN ECM29"/>
    <property type="match status" value="1"/>
</dbReference>
<dbReference type="InParanoid" id="F0ZTT2"/>
<feature type="domain" description="Proteasome component Ecm29 N-terminal" evidence="6">
    <location>
        <begin position="15"/>
        <end position="506"/>
    </location>
</feature>
<keyword evidence="5" id="KW-0175">Coiled coil</keyword>
<protein>
    <submittedName>
        <fullName evidence="9">Uncharacterized protein</fullName>
    </submittedName>
</protein>
<feature type="coiled-coil region" evidence="5">
    <location>
        <begin position="243"/>
        <end position="270"/>
    </location>
</feature>
<dbReference type="GO" id="GO:0005737">
    <property type="term" value="C:cytoplasm"/>
    <property type="evidence" value="ECO:0000318"/>
    <property type="project" value="GO_Central"/>
</dbReference>
<reference evidence="10" key="1">
    <citation type="journal article" date="2011" name="Genome Biol.">
        <title>Comparative genomics of the social amoebae Dictyostelium discoideum and Dictyostelium purpureum.</title>
        <authorList>
            <consortium name="US DOE Joint Genome Institute (JGI-PGF)"/>
            <person name="Sucgang R."/>
            <person name="Kuo A."/>
            <person name="Tian X."/>
            <person name="Salerno W."/>
            <person name="Parikh A."/>
            <person name="Feasley C.L."/>
            <person name="Dalin E."/>
            <person name="Tu H."/>
            <person name="Huang E."/>
            <person name="Barry K."/>
            <person name="Lindquist E."/>
            <person name="Shapiro H."/>
            <person name="Bruce D."/>
            <person name="Schmutz J."/>
            <person name="Salamov A."/>
            <person name="Fey P."/>
            <person name="Gaudet P."/>
            <person name="Anjard C."/>
            <person name="Babu M.M."/>
            <person name="Basu S."/>
            <person name="Bushmanova Y."/>
            <person name="van der Wel H."/>
            <person name="Katoh-Kurasawa M."/>
            <person name="Dinh C."/>
            <person name="Coutinho P.M."/>
            <person name="Saito T."/>
            <person name="Elias M."/>
            <person name="Schaap P."/>
            <person name="Kay R.R."/>
            <person name="Henrissat B."/>
            <person name="Eichinger L."/>
            <person name="Rivero F."/>
            <person name="Putnam N.H."/>
            <person name="West C.M."/>
            <person name="Loomis W.F."/>
            <person name="Chisholm R.L."/>
            <person name="Shaulsky G."/>
            <person name="Strassmann J.E."/>
            <person name="Queller D.C."/>
            <person name="Kuspa A."/>
            <person name="Grigoriev I.V."/>
        </authorList>
    </citation>
    <scope>NUCLEOTIDE SEQUENCE [LARGE SCALE GENOMIC DNA]</scope>
    <source>
        <strain evidence="10">QSDP1</strain>
    </source>
</reference>
<dbReference type="Pfam" id="PF13001">
    <property type="entry name" value="ECM29_N"/>
    <property type="match status" value="1"/>
</dbReference>